<keyword evidence="10" id="KW-1185">Reference proteome</keyword>
<dbReference type="InterPro" id="IPR009100">
    <property type="entry name" value="AcylCoA_DH/oxidase_NM_dom_sf"/>
</dbReference>
<organism evidence="9 10">
    <name type="scientific">Fusibacter paucivorans</name>
    <dbReference type="NCBI Taxonomy" id="76009"/>
    <lineage>
        <taxon>Bacteria</taxon>
        <taxon>Bacillati</taxon>
        <taxon>Bacillota</taxon>
        <taxon>Clostridia</taxon>
        <taxon>Eubacteriales</taxon>
        <taxon>Eubacteriales Family XII. Incertae Sedis</taxon>
        <taxon>Fusibacter</taxon>
    </lineage>
</organism>
<dbReference type="SUPFAM" id="SSF56645">
    <property type="entry name" value="Acyl-CoA dehydrogenase NM domain-like"/>
    <property type="match status" value="1"/>
</dbReference>
<dbReference type="Pfam" id="PF02771">
    <property type="entry name" value="Acyl-CoA_dh_N"/>
    <property type="match status" value="1"/>
</dbReference>
<dbReference type="InterPro" id="IPR006091">
    <property type="entry name" value="Acyl-CoA_Oxase/DH_mid-dom"/>
</dbReference>
<evidence type="ECO:0000259" key="8">
    <source>
        <dbReference type="Pfam" id="PF02771"/>
    </source>
</evidence>
<dbReference type="InterPro" id="IPR036250">
    <property type="entry name" value="AcylCo_DH-like_C"/>
</dbReference>
<dbReference type="InterPro" id="IPR037069">
    <property type="entry name" value="AcylCoA_DH/ox_N_sf"/>
</dbReference>
<gene>
    <name evidence="9" type="ORF">KHM83_18055</name>
</gene>
<proteinExistence type="inferred from homology"/>
<evidence type="ECO:0000313" key="9">
    <source>
        <dbReference type="EMBL" id="MBS7528575.1"/>
    </source>
</evidence>
<dbReference type="InterPro" id="IPR013786">
    <property type="entry name" value="AcylCoA_DH/ox_N"/>
</dbReference>
<feature type="domain" description="Acyl-CoA dehydrogenase/oxidase N-terminal" evidence="8">
    <location>
        <begin position="10"/>
        <end position="117"/>
    </location>
</feature>
<evidence type="ECO:0000256" key="4">
    <source>
        <dbReference type="ARBA" id="ARBA00022827"/>
    </source>
</evidence>
<evidence type="ECO:0000256" key="2">
    <source>
        <dbReference type="ARBA" id="ARBA00009347"/>
    </source>
</evidence>
<dbReference type="PANTHER" id="PTHR43884">
    <property type="entry name" value="ACYL-COA DEHYDROGENASE"/>
    <property type="match status" value="1"/>
</dbReference>
<dbReference type="RefSeq" id="WP_213238432.1">
    <property type="nucleotide sequence ID" value="NZ_JAHBCL010000046.1"/>
</dbReference>
<name>A0ABS5PTS6_9FIRM</name>
<dbReference type="Proteomes" id="UP000746471">
    <property type="component" value="Unassembled WGS sequence"/>
</dbReference>
<dbReference type="InterPro" id="IPR046373">
    <property type="entry name" value="Acyl-CoA_Oxase/DH_mid-dom_sf"/>
</dbReference>
<dbReference type="InterPro" id="IPR006089">
    <property type="entry name" value="Acyl-CoA_DH_CS"/>
</dbReference>
<sequence length="378" mass="41524">MNQPECIQNELLRKTVRQFIENEIEPHAKEMDLTGEFPWQVIKKMAKLGMFGVAIDESWGGAGMNADAEVIVLEELARSSASVALTLDAHNLALYPIYHHADEALKKRVMKSLATGEKLCAFGLTEPGCGSDAANIQCTAVKKQDHYVLNGQKAWLTNFSVSDYYVIAAKTDRSAGARGVSLFLVERDNPGLHIGQEEDKFGMRGSNTGEITLENCEIPLENLIGIENKGFAYAMETLDIGRMAIGAIAIGIIVRALEEAKAYAQQRAAFGKPIAKYQAVQFMIADMEINLFASRTMLRNVVAKRNRGENITQDVAKLKVFSSEAATKAALDAIQIFGGNGYSKEYPVERLMRDAKLLEIGEGTTQILRMLIGANTLR</sequence>
<protein>
    <submittedName>
        <fullName evidence="9">Acyl-CoA dehydrogenase family protein</fullName>
    </submittedName>
</protein>
<comment type="similarity">
    <text evidence="2 5">Belongs to the acyl-CoA dehydrogenase family.</text>
</comment>
<keyword evidence="5" id="KW-0560">Oxidoreductase</keyword>
<dbReference type="Pfam" id="PF00441">
    <property type="entry name" value="Acyl-CoA_dh_1"/>
    <property type="match status" value="1"/>
</dbReference>
<accession>A0ABS5PTS6</accession>
<dbReference type="PIRSF" id="PIRSF016578">
    <property type="entry name" value="HsaA"/>
    <property type="match status" value="1"/>
</dbReference>
<evidence type="ECO:0000313" key="10">
    <source>
        <dbReference type="Proteomes" id="UP000746471"/>
    </source>
</evidence>
<reference evidence="9 10" key="1">
    <citation type="submission" date="2021-05" db="EMBL/GenBank/DDBJ databases">
        <title>Fusibacter ferrireducens sp. nov., an anaerobic, sulfur- and Fe-reducing bacterium isolated from the mangrove sediment.</title>
        <authorList>
            <person name="Qiu D."/>
        </authorList>
    </citation>
    <scope>NUCLEOTIDE SEQUENCE [LARGE SCALE GENOMIC DNA]</scope>
    <source>
        <strain evidence="9 10">DSM 12116</strain>
    </source>
</reference>
<dbReference type="Gene3D" id="1.20.140.10">
    <property type="entry name" value="Butyryl-CoA Dehydrogenase, subunit A, domain 3"/>
    <property type="match status" value="1"/>
</dbReference>
<comment type="cofactor">
    <cofactor evidence="1 5">
        <name>FAD</name>
        <dbReference type="ChEBI" id="CHEBI:57692"/>
    </cofactor>
</comment>
<dbReference type="PANTHER" id="PTHR43884:SF12">
    <property type="entry name" value="ISOVALERYL-COA DEHYDROGENASE, MITOCHONDRIAL-RELATED"/>
    <property type="match status" value="1"/>
</dbReference>
<dbReference type="EMBL" id="JAHBCL010000046">
    <property type="protein sequence ID" value="MBS7528575.1"/>
    <property type="molecule type" value="Genomic_DNA"/>
</dbReference>
<evidence type="ECO:0000256" key="1">
    <source>
        <dbReference type="ARBA" id="ARBA00001974"/>
    </source>
</evidence>
<comment type="caution">
    <text evidence="9">The sequence shown here is derived from an EMBL/GenBank/DDBJ whole genome shotgun (WGS) entry which is preliminary data.</text>
</comment>
<feature type="domain" description="Acyl-CoA dehydrogenase/oxidase C-terminal" evidence="6">
    <location>
        <begin position="228"/>
        <end position="375"/>
    </location>
</feature>
<keyword evidence="3 5" id="KW-0285">Flavoprotein</keyword>
<evidence type="ECO:0000259" key="6">
    <source>
        <dbReference type="Pfam" id="PF00441"/>
    </source>
</evidence>
<dbReference type="PROSITE" id="PS00073">
    <property type="entry name" value="ACYL_COA_DH_2"/>
    <property type="match status" value="1"/>
</dbReference>
<dbReference type="Gene3D" id="1.10.540.10">
    <property type="entry name" value="Acyl-CoA dehydrogenase/oxidase, N-terminal domain"/>
    <property type="match status" value="1"/>
</dbReference>
<keyword evidence="4 5" id="KW-0274">FAD</keyword>
<evidence type="ECO:0000256" key="3">
    <source>
        <dbReference type="ARBA" id="ARBA00022630"/>
    </source>
</evidence>
<evidence type="ECO:0000256" key="5">
    <source>
        <dbReference type="RuleBase" id="RU362125"/>
    </source>
</evidence>
<evidence type="ECO:0000259" key="7">
    <source>
        <dbReference type="Pfam" id="PF02770"/>
    </source>
</evidence>
<feature type="domain" description="Acyl-CoA oxidase/dehydrogenase middle" evidence="7">
    <location>
        <begin position="121"/>
        <end position="216"/>
    </location>
</feature>
<dbReference type="InterPro" id="IPR009075">
    <property type="entry name" value="AcylCo_DH/oxidase_C"/>
</dbReference>
<dbReference type="SUPFAM" id="SSF47203">
    <property type="entry name" value="Acyl-CoA dehydrogenase C-terminal domain-like"/>
    <property type="match status" value="1"/>
</dbReference>
<dbReference type="Gene3D" id="2.40.110.10">
    <property type="entry name" value="Butyryl-CoA Dehydrogenase, subunit A, domain 2"/>
    <property type="match status" value="1"/>
</dbReference>
<dbReference type="Pfam" id="PF02770">
    <property type="entry name" value="Acyl-CoA_dh_M"/>
    <property type="match status" value="1"/>
</dbReference>